<keyword evidence="1" id="KW-1133">Transmembrane helix</keyword>
<feature type="transmembrane region" description="Helical" evidence="1">
    <location>
        <begin position="251"/>
        <end position="269"/>
    </location>
</feature>
<gene>
    <name evidence="3" type="ORF">EV196_109179</name>
</gene>
<dbReference type="PANTHER" id="PTHR23028:SF53">
    <property type="entry name" value="ACYL_TRANSF_3 DOMAIN-CONTAINING PROTEIN"/>
    <property type="match status" value="1"/>
</dbReference>
<evidence type="ECO:0000313" key="4">
    <source>
        <dbReference type="Proteomes" id="UP000295455"/>
    </source>
</evidence>
<feature type="transmembrane region" description="Helical" evidence="1">
    <location>
        <begin position="228"/>
        <end position="245"/>
    </location>
</feature>
<sequence length="345" mass="40898">MNKINTNNFDFLRVVFATTVAIAHMIGLAEIELFQPYQIYFNTRLAIDGFFVISGFLIAKSYENTNSIKEYLFRRIKRIVPAYFFVIILSAIFFSLISTYSINQYFFSGEFWKYLLANLTFQNYLQPCLPGVFTTNLICAVNGALWTIKIEEAFYLLVPVFYWLVKSKRVNIYFLSAIVYLISVAYFNYFVSIDNYRIAKQLPGALAFFVVGIMFYRNFSFLLKYKHYIILPCLILFLVEQYVFETQYLKPIAYGFMVFYFAYSFKWLNNFGKYGDFTYGIYIYHFPIIQLVVYYGFFNIYNPVLTSVFVLLVTLVFAVLSWHFLELRFLSKNRKMRQKELISVN</sequence>
<proteinExistence type="predicted"/>
<dbReference type="GO" id="GO:0016747">
    <property type="term" value="F:acyltransferase activity, transferring groups other than amino-acyl groups"/>
    <property type="evidence" value="ECO:0007669"/>
    <property type="project" value="InterPro"/>
</dbReference>
<feature type="transmembrane region" description="Helical" evidence="1">
    <location>
        <begin position="198"/>
        <end position="216"/>
    </location>
</feature>
<evidence type="ECO:0000259" key="2">
    <source>
        <dbReference type="Pfam" id="PF01757"/>
    </source>
</evidence>
<reference evidence="3 4" key="1">
    <citation type="submission" date="2019-03" db="EMBL/GenBank/DDBJ databases">
        <title>Genomic Encyclopedia of Type Strains, Phase IV (KMG-IV): sequencing the most valuable type-strain genomes for metagenomic binning, comparative biology and taxonomic classification.</title>
        <authorList>
            <person name="Goeker M."/>
        </authorList>
    </citation>
    <scope>NUCLEOTIDE SEQUENCE [LARGE SCALE GENOMIC DNA]</scope>
    <source>
        <strain evidence="3 4">DSM 18792</strain>
    </source>
</reference>
<dbReference type="GO" id="GO:0016020">
    <property type="term" value="C:membrane"/>
    <property type="evidence" value="ECO:0007669"/>
    <property type="project" value="TreeGrafter"/>
</dbReference>
<evidence type="ECO:0000256" key="1">
    <source>
        <dbReference type="SAM" id="Phobius"/>
    </source>
</evidence>
<dbReference type="AlphaFoldDB" id="A0A4R1RCL0"/>
<feature type="transmembrane region" description="Helical" evidence="1">
    <location>
        <begin position="80"/>
        <end position="102"/>
    </location>
</feature>
<dbReference type="EMBL" id="SLUP01000009">
    <property type="protein sequence ID" value="TCL63553.1"/>
    <property type="molecule type" value="Genomic_DNA"/>
</dbReference>
<dbReference type="InterPro" id="IPR050879">
    <property type="entry name" value="Acyltransferase_3"/>
</dbReference>
<name>A0A4R1RCL0_9FLAO</name>
<dbReference type="GO" id="GO:0000271">
    <property type="term" value="P:polysaccharide biosynthetic process"/>
    <property type="evidence" value="ECO:0007669"/>
    <property type="project" value="TreeGrafter"/>
</dbReference>
<comment type="caution">
    <text evidence="3">The sequence shown here is derived from an EMBL/GenBank/DDBJ whole genome shotgun (WGS) entry which is preliminary data.</text>
</comment>
<dbReference type="RefSeq" id="WP_165876192.1">
    <property type="nucleotide sequence ID" value="NZ_OX156936.1"/>
</dbReference>
<feature type="domain" description="Acyltransferase 3" evidence="2">
    <location>
        <begin position="8"/>
        <end position="322"/>
    </location>
</feature>
<feature type="transmembrane region" description="Helical" evidence="1">
    <location>
        <begin position="12"/>
        <end position="31"/>
    </location>
</feature>
<dbReference type="PANTHER" id="PTHR23028">
    <property type="entry name" value="ACETYLTRANSFERASE"/>
    <property type="match status" value="1"/>
</dbReference>
<dbReference type="Proteomes" id="UP000295455">
    <property type="component" value="Unassembled WGS sequence"/>
</dbReference>
<keyword evidence="1" id="KW-0472">Membrane</keyword>
<dbReference type="Pfam" id="PF01757">
    <property type="entry name" value="Acyl_transf_3"/>
    <property type="match status" value="1"/>
</dbReference>
<keyword evidence="4" id="KW-1185">Reference proteome</keyword>
<feature type="transmembrane region" description="Helical" evidence="1">
    <location>
        <begin position="172"/>
        <end position="192"/>
    </location>
</feature>
<feature type="transmembrane region" description="Helical" evidence="1">
    <location>
        <begin position="37"/>
        <end position="59"/>
    </location>
</feature>
<accession>A0A4R1RCL0</accession>
<feature type="transmembrane region" description="Helical" evidence="1">
    <location>
        <begin position="144"/>
        <end position="165"/>
    </location>
</feature>
<organism evidence="3 4">
    <name type="scientific">Mariniflexile fucanivorans</name>
    <dbReference type="NCBI Taxonomy" id="264023"/>
    <lineage>
        <taxon>Bacteria</taxon>
        <taxon>Pseudomonadati</taxon>
        <taxon>Bacteroidota</taxon>
        <taxon>Flavobacteriia</taxon>
        <taxon>Flavobacteriales</taxon>
        <taxon>Flavobacteriaceae</taxon>
        <taxon>Mariniflexile</taxon>
    </lineage>
</organism>
<keyword evidence="1" id="KW-0812">Transmembrane</keyword>
<protein>
    <submittedName>
        <fullName evidence="3">Peptidoglycan/LPS O-acetylase OafA/YrhL</fullName>
    </submittedName>
</protein>
<feature type="transmembrane region" description="Helical" evidence="1">
    <location>
        <begin position="304"/>
        <end position="325"/>
    </location>
</feature>
<feature type="transmembrane region" description="Helical" evidence="1">
    <location>
        <begin position="281"/>
        <end position="298"/>
    </location>
</feature>
<evidence type="ECO:0000313" key="3">
    <source>
        <dbReference type="EMBL" id="TCL63553.1"/>
    </source>
</evidence>
<dbReference type="InterPro" id="IPR002656">
    <property type="entry name" value="Acyl_transf_3_dom"/>
</dbReference>